<protein>
    <submittedName>
        <fullName evidence="1">Uncharacterized protein</fullName>
    </submittedName>
</protein>
<comment type="caution">
    <text evidence="1">The sequence shown here is derived from an EMBL/GenBank/DDBJ whole genome shotgun (WGS) entry which is preliminary data.</text>
</comment>
<dbReference type="AlphaFoldDB" id="A0A8H3XAI9"/>
<gene>
    <name evidence="1" type="ORF">F8M41_005554</name>
</gene>
<name>A0A8H3XAI9_GIGMA</name>
<proteinExistence type="predicted"/>
<accession>A0A8H3XAI9</accession>
<dbReference type="EMBL" id="WTPW01001525">
    <property type="protein sequence ID" value="KAF0430273.1"/>
    <property type="molecule type" value="Genomic_DNA"/>
</dbReference>
<keyword evidence="2" id="KW-1185">Reference proteome</keyword>
<sequence length="155" mass="17351">MKSATIAHIQDANAIAITGTVTFFLNVPLGLTGADIILVQELDKDWIVAGGYLKMFEIGALKQGVHKSVSSYWVKILKYEDQLGYTPAQKKTQFMSRVRDDIKEKIYRIGLPPLYLSYTPVPPAISNVMPQQQEISLADFQKAMQDALAQQKTEF</sequence>
<organism evidence="1 2">
    <name type="scientific">Gigaspora margarita</name>
    <dbReference type="NCBI Taxonomy" id="4874"/>
    <lineage>
        <taxon>Eukaryota</taxon>
        <taxon>Fungi</taxon>
        <taxon>Fungi incertae sedis</taxon>
        <taxon>Mucoromycota</taxon>
        <taxon>Glomeromycotina</taxon>
        <taxon>Glomeromycetes</taxon>
        <taxon>Diversisporales</taxon>
        <taxon>Gigasporaceae</taxon>
        <taxon>Gigaspora</taxon>
    </lineage>
</organism>
<evidence type="ECO:0000313" key="2">
    <source>
        <dbReference type="Proteomes" id="UP000439903"/>
    </source>
</evidence>
<dbReference type="Proteomes" id="UP000439903">
    <property type="component" value="Unassembled WGS sequence"/>
</dbReference>
<evidence type="ECO:0000313" key="1">
    <source>
        <dbReference type="EMBL" id="KAF0430273.1"/>
    </source>
</evidence>
<dbReference type="OrthoDB" id="2403587at2759"/>
<reference evidence="1 2" key="1">
    <citation type="journal article" date="2019" name="Environ. Microbiol.">
        <title>At the nexus of three kingdoms: the genome of the mycorrhizal fungus Gigaspora margarita provides insights into plant, endobacterial and fungal interactions.</title>
        <authorList>
            <person name="Venice F."/>
            <person name="Ghignone S."/>
            <person name="Salvioli di Fossalunga A."/>
            <person name="Amselem J."/>
            <person name="Novero M."/>
            <person name="Xianan X."/>
            <person name="Sedzielewska Toro K."/>
            <person name="Morin E."/>
            <person name="Lipzen A."/>
            <person name="Grigoriev I.V."/>
            <person name="Henrissat B."/>
            <person name="Martin F.M."/>
            <person name="Bonfante P."/>
        </authorList>
    </citation>
    <scope>NUCLEOTIDE SEQUENCE [LARGE SCALE GENOMIC DNA]</scope>
    <source>
        <strain evidence="1 2">BEG34</strain>
    </source>
</reference>